<sequence length="99" mass="10586">MSLTHCCSRSVLTVNGVPLFGTVVRAAEVLRVRLWTEAWETLGVGEGDSVAVAVAVGEEEAEELVVTGMVAVPATGRCWVHFAAAKRWAGALPRVRVLR</sequence>
<gene>
    <name evidence="1" type="ORF">PX52LOC_06894</name>
</gene>
<protein>
    <submittedName>
        <fullName evidence="1">Uncharacterized protein</fullName>
    </submittedName>
</protein>
<dbReference type="EMBL" id="CP042425">
    <property type="protein sequence ID" value="QEL19814.1"/>
    <property type="molecule type" value="Genomic_DNA"/>
</dbReference>
<evidence type="ECO:0000313" key="1">
    <source>
        <dbReference type="EMBL" id="QEL19814.1"/>
    </source>
</evidence>
<name>A0A5C1ARI0_9BACT</name>
<evidence type="ECO:0000313" key="2">
    <source>
        <dbReference type="Proteomes" id="UP000324974"/>
    </source>
</evidence>
<dbReference type="Proteomes" id="UP000324974">
    <property type="component" value="Chromosome"/>
</dbReference>
<accession>A0A5C1ARI0</accession>
<proteinExistence type="predicted"/>
<reference evidence="2" key="1">
    <citation type="submission" date="2019-08" db="EMBL/GenBank/DDBJ databases">
        <title>Limnoglobus roseus gen. nov., sp. nov., a novel freshwater planctomycete with a giant genome from the family Gemmataceae.</title>
        <authorList>
            <person name="Kulichevskaya I.S."/>
            <person name="Naumoff D.G."/>
            <person name="Miroshnikov K."/>
            <person name="Ivanova A."/>
            <person name="Philippov D.A."/>
            <person name="Hakobyan A."/>
            <person name="Rijpstra I.C."/>
            <person name="Sinninghe Damste J.S."/>
            <person name="Liesack W."/>
            <person name="Dedysh S.N."/>
        </authorList>
    </citation>
    <scope>NUCLEOTIDE SEQUENCE [LARGE SCALE GENOMIC DNA]</scope>
    <source>
        <strain evidence="2">PX52</strain>
    </source>
</reference>
<dbReference type="RefSeq" id="WP_149114169.1">
    <property type="nucleotide sequence ID" value="NZ_CP042425.1"/>
</dbReference>
<organism evidence="1 2">
    <name type="scientific">Limnoglobus roseus</name>
    <dbReference type="NCBI Taxonomy" id="2598579"/>
    <lineage>
        <taxon>Bacteria</taxon>
        <taxon>Pseudomonadati</taxon>
        <taxon>Planctomycetota</taxon>
        <taxon>Planctomycetia</taxon>
        <taxon>Gemmatales</taxon>
        <taxon>Gemmataceae</taxon>
        <taxon>Limnoglobus</taxon>
    </lineage>
</organism>
<keyword evidence="2" id="KW-1185">Reference proteome</keyword>
<dbReference type="KEGG" id="lrs:PX52LOC_06894"/>
<dbReference type="AlphaFoldDB" id="A0A5C1ARI0"/>